<sequence length="113" mass="13005">MEITITEQAAEKISQYREGKQGLLKLKYDAEECGCVMCGVTNLWLVNQLEDDDYAIETKHGRIYVEKSKEVFLDDVLTIDFHEAANCFQLKSPNQYLNPRMSLIDKTESHKEG</sequence>
<protein>
    <submittedName>
        <fullName evidence="2">Iron-sulfur cluster biosynthesis family protein</fullName>
    </submittedName>
</protein>
<feature type="domain" description="Core" evidence="1">
    <location>
        <begin position="1"/>
        <end position="105"/>
    </location>
</feature>
<reference evidence="2 3" key="1">
    <citation type="submission" date="2023-10" db="EMBL/GenBank/DDBJ databases">
        <title>Niallia locisalis sp.nov. isolated from a salt pond sample.</title>
        <authorList>
            <person name="Li X.-J."/>
            <person name="Dong L."/>
        </authorList>
    </citation>
    <scope>NUCLEOTIDE SEQUENCE [LARGE SCALE GENOMIC DNA]</scope>
    <source>
        <strain evidence="2 3">DSM 29761</strain>
    </source>
</reference>
<dbReference type="EMBL" id="CP137640">
    <property type="protein sequence ID" value="WVX84348.1"/>
    <property type="molecule type" value="Genomic_DNA"/>
</dbReference>
<proteinExistence type="predicted"/>
<evidence type="ECO:0000259" key="1">
    <source>
        <dbReference type="Pfam" id="PF01521"/>
    </source>
</evidence>
<gene>
    <name evidence="2" type="ORF">R4Z09_07560</name>
</gene>
<dbReference type="SUPFAM" id="SSF89360">
    <property type="entry name" value="HesB-like domain"/>
    <property type="match status" value="1"/>
</dbReference>
<name>A0ABZ2CRL1_9BACI</name>
<keyword evidence="3" id="KW-1185">Reference proteome</keyword>
<evidence type="ECO:0000313" key="3">
    <source>
        <dbReference type="Proteomes" id="UP001357223"/>
    </source>
</evidence>
<dbReference type="Pfam" id="PF01521">
    <property type="entry name" value="Fe-S_biosyn"/>
    <property type="match status" value="1"/>
</dbReference>
<dbReference type="InterPro" id="IPR000361">
    <property type="entry name" value="ATAP_core_dom"/>
</dbReference>
<evidence type="ECO:0000313" key="2">
    <source>
        <dbReference type="EMBL" id="WVX84348.1"/>
    </source>
</evidence>
<dbReference type="Gene3D" id="2.60.300.12">
    <property type="entry name" value="HesB-like domain"/>
    <property type="match status" value="1"/>
</dbReference>
<accession>A0ABZ2CRL1</accession>
<dbReference type="Proteomes" id="UP001357223">
    <property type="component" value="Chromosome"/>
</dbReference>
<dbReference type="InterPro" id="IPR035903">
    <property type="entry name" value="HesB-like_dom_sf"/>
</dbReference>
<organism evidence="2 3">
    <name type="scientific">Niallia oryzisoli</name>
    <dbReference type="NCBI Taxonomy" id="1737571"/>
    <lineage>
        <taxon>Bacteria</taxon>
        <taxon>Bacillati</taxon>
        <taxon>Bacillota</taxon>
        <taxon>Bacilli</taxon>
        <taxon>Bacillales</taxon>
        <taxon>Bacillaceae</taxon>
        <taxon>Niallia</taxon>
    </lineage>
</organism>
<dbReference type="RefSeq" id="WP_338453223.1">
    <property type="nucleotide sequence ID" value="NZ_CP137640.1"/>
</dbReference>